<dbReference type="Pfam" id="PF00899">
    <property type="entry name" value="ThiF"/>
    <property type="match status" value="1"/>
</dbReference>
<dbReference type="InterPro" id="IPR035985">
    <property type="entry name" value="Ubiquitin-activating_enz"/>
</dbReference>
<dbReference type="STRING" id="118967.SAMN02745191_1119"/>
<protein>
    <submittedName>
        <fullName evidence="2">ThiF family protein</fullName>
    </submittedName>
</protein>
<evidence type="ECO:0000313" key="3">
    <source>
        <dbReference type="Proteomes" id="UP000243297"/>
    </source>
</evidence>
<dbReference type="RefSeq" id="WP_078711530.1">
    <property type="nucleotide sequence ID" value="NZ_FUWY01000002.1"/>
</dbReference>
<evidence type="ECO:0000313" key="2">
    <source>
        <dbReference type="EMBL" id="SJZ60039.1"/>
    </source>
</evidence>
<dbReference type="InterPro" id="IPR000594">
    <property type="entry name" value="ThiF_NAD_FAD-bd"/>
</dbReference>
<organism evidence="2 3">
    <name type="scientific">Anaerorhabdus furcosa</name>
    <dbReference type="NCBI Taxonomy" id="118967"/>
    <lineage>
        <taxon>Bacteria</taxon>
        <taxon>Bacillati</taxon>
        <taxon>Bacillota</taxon>
        <taxon>Erysipelotrichia</taxon>
        <taxon>Erysipelotrichales</taxon>
        <taxon>Erysipelotrichaceae</taxon>
        <taxon>Anaerorhabdus</taxon>
    </lineage>
</organism>
<name>A0A1T4LZ74_9FIRM</name>
<dbReference type="AlphaFoldDB" id="A0A1T4LZ74"/>
<dbReference type="OrthoDB" id="9804286at2"/>
<keyword evidence="3" id="KW-1185">Reference proteome</keyword>
<sequence>MNYHFYIVGVGGTGSLLARDMPKLLIGSNCEMTLIDGDIVEGKNMKRQSYQTQDIGENKAIALSKKINTFYGTNCYAIDRYITESDFFEVIQKESRIPVIVGCVDNDATRKVCEKVVKRLKQCIYIDSANSEYSGDIYICVKSNKEIKGALRGKTYKLKKDKHPNELSCQEQASKGNVQFLITNNKMACVLLEHIHLLLINQLKVGVTNVERLKTVHY</sequence>
<dbReference type="SUPFAM" id="SSF69572">
    <property type="entry name" value="Activating enzymes of the ubiquitin-like proteins"/>
    <property type="match status" value="1"/>
</dbReference>
<dbReference type="Proteomes" id="UP000243297">
    <property type="component" value="Unassembled WGS sequence"/>
</dbReference>
<dbReference type="CDD" id="cd01483">
    <property type="entry name" value="E1_enzyme_family"/>
    <property type="match status" value="1"/>
</dbReference>
<accession>A0A1T4LZ74</accession>
<dbReference type="EMBL" id="FUWY01000002">
    <property type="protein sequence ID" value="SJZ60039.1"/>
    <property type="molecule type" value="Genomic_DNA"/>
</dbReference>
<feature type="domain" description="THIF-type NAD/FAD binding fold" evidence="1">
    <location>
        <begin position="3"/>
        <end position="150"/>
    </location>
</feature>
<evidence type="ECO:0000259" key="1">
    <source>
        <dbReference type="Pfam" id="PF00899"/>
    </source>
</evidence>
<proteinExistence type="predicted"/>
<reference evidence="3" key="1">
    <citation type="submission" date="2017-02" db="EMBL/GenBank/DDBJ databases">
        <authorList>
            <person name="Varghese N."/>
            <person name="Submissions S."/>
        </authorList>
    </citation>
    <scope>NUCLEOTIDE SEQUENCE [LARGE SCALE GENOMIC DNA]</scope>
    <source>
        <strain evidence="3">ATCC 25662</strain>
    </source>
</reference>
<dbReference type="Gene3D" id="3.40.50.720">
    <property type="entry name" value="NAD(P)-binding Rossmann-like Domain"/>
    <property type="match status" value="1"/>
</dbReference>
<dbReference type="GO" id="GO:0008641">
    <property type="term" value="F:ubiquitin-like modifier activating enzyme activity"/>
    <property type="evidence" value="ECO:0007669"/>
    <property type="project" value="InterPro"/>
</dbReference>
<gene>
    <name evidence="2" type="ORF">SAMN02745191_1119</name>
</gene>